<comment type="caution">
    <text evidence="1">The sequence shown here is derived from an EMBL/GenBank/DDBJ whole genome shotgun (WGS) entry which is preliminary data.</text>
</comment>
<name>A0AAW5IE81_9BACT</name>
<dbReference type="EMBL" id="JANDWU010000019">
    <property type="protein sequence ID" value="MCP9549910.1"/>
    <property type="molecule type" value="Genomic_DNA"/>
</dbReference>
<dbReference type="Proteomes" id="UP001205506">
    <property type="component" value="Unassembled WGS sequence"/>
</dbReference>
<dbReference type="RefSeq" id="WP_254970950.1">
    <property type="nucleotide sequence ID" value="NZ_JANDWU010000019.1"/>
</dbReference>
<reference evidence="1" key="1">
    <citation type="submission" date="2022-07" db="EMBL/GenBank/DDBJ databases">
        <title>Prevotella copri.</title>
        <authorList>
            <person name="Yang C."/>
        </authorList>
    </citation>
    <scope>NUCLEOTIDE SEQUENCE</scope>
    <source>
        <strain evidence="1">HF1805</strain>
    </source>
</reference>
<gene>
    <name evidence="1" type="ORF">NNC68_10555</name>
</gene>
<proteinExistence type="predicted"/>
<evidence type="ECO:0008006" key="3">
    <source>
        <dbReference type="Google" id="ProtNLM"/>
    </source>
</evidence>
<dbReference type="AlphaFoldDB" id="A0AAW5IE81"/>
<organism evidence="1 2">
    <name type="scientific">Segatella copri</name>
    <dbReference type="NCBI Taxonomy" id="165179"/>
    <lineage>
        <taxon>Bacteria</taxon>
        <taxon>Pseudomonadati</taxon>
        <taxon>Bacteroidota</taxon>
        <taxon>Bacteroidia</taxon>
        <taxon>Bacteroidales</taxon>
        <taxon>Prevotellaceae</taxon>
        <taxon>Segatella</taxon>
    </lineage>
</organism>
<accession>A0AAW5IE81</accession>
<protein>
    <recommendedName>
        <fullName evidence="3">Major capsid protein</fullName>
    </recommendedName>
</protein>
<evidence type="ECO:0000313" key="2">
    <source>
        <dbReference type="Proteomes" id="UP001205506"/>
    </source>
</evidence>
<evidence type="ECO:0000313" key="1">
    <source>
        <dbReference type="EMBL" id="MCP9549910.1"/>
    </source>
</evidence>
<sequence>MAGFTKQQLENLKLEPENLASIKDAVQETFYNDEDFSSFVNIQKVKEKDPIALLGEMEMVGKKGGGCDPTYEEKGIANSQKRWEFGQWEIPVKICYEAIKGTIGEYSLKTGTAIGDLTSTDFMAIYADALQRAMEQMIWRFGWLGDKEATLASEEGGGGGKLTAGLDVSNFNVCDGLFKRIFTATATKNHTTIAANSETTAALQISALRKSGAATTLVDTILMDADTRIVDDSDAVLLMTRSLADALTYDLKKTYHDIMPWEKLFDGFEVATYNGVKIARVGIWDRMIKAYEKGATTVNLPHRAVFCNPKHLMIGTDADNLISDLDIWFDKKERRNYLYATGKIGTALLEEDMIHAAY</sequence>